<dbReference type="FunFam" id="3.30.63.10:FF:000002">
    <property type="entry name" value="Guanylate kinase 1"/>
    <property type="match status" value="1"/>
</dbReference>
<feature type="compositionally biased region" description="Basic residues" evidence="10">
    <location>
        <begin position="8"/>
        <end position="17"/>
    </location>
</feature>
<comment type="catalytic activity">
    <reaction evidence="9">
        <text>GMP + ATP = GDP + ADP</text>
        <dbReference type="Rhea" id="RHEA:20780"/>
        <dbReference type="ChEBI" id="CHEBI:30616"/>
        <dbReference type="ChEBI" id="CHEBI:58115"/>
        <dbReference type="ChEBI" id="CHEBI:58189"/>
        <dbReference type="ChEBI" id="CHEBI:456216"/>
        <dbReference type="EC" id="2.7.4.8"/>
    </reaction>
</comment>
<dbReference type="PANTHER" id="PTHR23117">
    <property type="entry name" value="GUANYLATE KINASE-RELATED"/>
    <property type="match status" value="1"/>
</dbReference>
<dbReference type="CDD" id="cd00071">
    <property type="entry name" value="GMPK"/>
    <property type="match status" value="1"/>
</dbReference>
<dbReference type="InterPro" id="IPR020590">
    <property type="entry name" value="Guanylate_kinase_CS"/>
</dbReference>
<dbReference type="GO" id="GO:0004385">
    <property type="term" value="F:GMP kinase activity"/>
    <property type="evidence" value="ECO:0007669"/>
    <property type="project" value="UniProtKB-UniRule"/>
</dbReference>
<dbReference type="PROSITE" id="PS00856">
    <property type="entry name" value="GUANYLATE_KINASE_1"/>
    <property type="match status" value="1"/>
</dbReference>
<evidence type="ECO:0000256" key="7">
    <source>
        <dbReference type="ARBA" id="ARBA00022840"/>
    </source>
</evidence>
<dbReference type="EC" id="2.7.4.8" evidence="2 9"/>
<dbReference type="SMART" id="SM00072">
    <property type="entry name" value="GuKc"/>
    <property type="match status" value="1"/>
</dbReference>
<evidence type="ECO:0000313" key="12">
    <source>
        <dbReference type="EMBL" id="RIA37821.1"/>
    </source>
</evidence>
<dbReference type="GO" id="GO:0005829">
    <property type="term" value="C:cytosol"/>
    <property type="evidence" value="ECO:0007669"/>
    <property type="project" value="TreeGrafter"/>
</dbReference>
<dbReference type="GO" id="GO:0005524">
    <property type="term" value="F:ATP binding"/>
    <property type="evidence" value="ECO:0007669"/>
    <property type="project" value="UniProtKB-UniRule"/>
</dbReference>
<evidence type="ECO:0000256" key="9">
    <source>
        <dbReference type="HAMAP-Rule" id="MF_00328"/>
    </source>
</evidence>
<feature type="binding site" evidence="9">
    <location>
        <begin position="45"/>
        <end position="52"/>
    </location>
    <ligand>
        <name>ATP</name>
        <dbReference type="ChEBI" id="CHEBI:30616"/>
    </ligand>
</feature>
<evidence type="ECO:0000256" key="5">
    <source>
        <dbReference type="ARBA" id="ARBA00022741"/>
    </source>
</evidence>
<feature type="domain" description="Guanylate kinase-like" evidence="11">
    <location>
        <begin position="38"/>
        <end position="217"/>
    </location>
</feature>
<gene>
    <name evidence="9" type="primary">gmk</name>
    <name evidence="12" type="ORF">DFR49_3709</name>
</gene>
<comment type="subcellular location">
    <subcellularLocation>
        <location evidence="9">Cytoplasm</location>
    </subcellularLocation>
</comment>
<evidence type="ECO:0000256" key="3">
    <source>
        <dbReference type="ARBA" id="ARBA00016296"/>
    </source>
</evidence>
<dbReference type="HAMAP" id="MF_00328">
    <property type="entry name" value="Guanylate_kinase"/>
    <property type="match status" value="1"/>
</dbReference>
<dbReference type="NCBIfam" id="TIGR03263">
    <property type="entry name" value="guanyl_kin"/>
    <property type="match status" value="1"/>
</dbReference>
<dbReference type="Pfam" id="PF00625">
    <property type="entry name" value="Guanylate_kin"/>
    <property type="match status" value="1"/>
</dbReference>
<keyword evidence="7 9" id="KW-0067">ATP-binding</keyword>
<dbReference type="InterPro" id="IPR008145">
    <property type="entry name" value="GK/Ca_channel_bsu"/>
</dbReference>
<evidence type="ECO:0000256" key="2">
    <source>
        <dbReference type="ARBA" id="ARBA00012961"/>
    </source>
</evidence>
<name>A0A397NWQ3_9SPHN</name>
<comment type="caution">
    <text evidence="12">The sequence shown here is derived from an EMBL/GenBank/DDBJ whole genome shotgun (WGS) entry which is preliminary data.</text>
</comment>
<comment type="function">
    <text evidence="9">Essential for recycling GMP and indirectly, cGMP.</text>
</comment>
<feature type="region of interest" description="Disordered" evidence="10">
    <location>
        <begin position="1"/>
        <end position="31"/>
    </location>
</feature>
<proteinExistence type="inferred from homology"/>
<evidence type="ECO:0000313" key="13">
    <source>
        <dbReference type="Proteomes" id="UP000266568"/>
    </source>
</evidence>
<comment type="similarity">
    <text evidence="1 9">Belongs to the guanylate kinase family.</text>
</comment>
<dbReference type="Gene3D" id="3.40.50.300">
    <property type="entry name" value="P-loop containing nucleotide triphosphate hydrolases"/>
    <property type="match status" value="2"/>
</dbReference>
<keyword evidence="4 9" id="KW-0808">Transferase</keyword>
<evidence type="ECO:0000259" key="11">
    <source>
        <dbReference type="PROSITE" id="PS50052"/>
    </source>
</evidence>
<dbReference type="SUPFAM" id="SSF52540">
    <property type="entry name" value="P-loop containing nucleoside triphosphate hydrolases"/>
    <property type="match status" value="1"/>
</dbReference>
<organism evidence="12 13">
    <name type="scientific">Hephaestia caeni</name>
    <dbReference type="NCBI Taxonomy" id="645617"/>
    <lineage>
        <taxon>Bacteria</taxon>
        <taxon>Pseudomonadati</taxon>
        <taxon>Pseudomonadota</taxon>
        <taxon>Alphaproteobacteria</taxon>
        <taxon>Sphingomonadales</taxon>
        <taxon>Sphingomonadaceae</taxon>
        <taxon>Hephaestia</taxon>
    </lineage>
</organism>
<dbReference type="Proteomes" id="UP000266568">
    <property type="component" value="Unassembled WGS sequence"/>
</dbReference>
<evidence type="ECO:0000256" key="8">
    <source>
        <dbReference type="ARBA" id="ARBA00030128"/>
    </source>
</evidence>
<accession>A0A397NWQ3</accession>
<evidence type="ECO:0000256" key="1">
    <source>
        <dbReference type="ARBA" id="ARBA00005790"/>
    </source>
</evidence>
<dbReference type="PANTHER" id="PTHR23117:SF13">
    <property type="entry name" value="GUANYLATE KINASE"/>
    <property type="match status" value="1"/>
</dbReference>
<dbReference type="EMBL" id="QXDC01000004">
    <property type="protein sequence ID" value="RIA37821.1"/>
    <property type="molecule type" value="Genomic_DNA"/>
</dbReference>
<dbReference type="InterPro" id="IPR027417">
    <property type="entry name" value="P-loop_NTPase"/>
</dbReference>
<reference evidence="12 13" key="1">
    <citation type="submission" date="2018-08" db="EMBL/GenBank/DDBJ databases">
        <title>Genomic Encyclopedia of Type Strains, Phase IV (KMG-IV): sequencing the most valuable type-strain genomes for metagenomic binning, comparative biology and taxonomic classification.</title>
        <authorList>
            <person name="Goeker M."/>
        </authorList>
    </citation>
    <scope>NUCLEOTIDE SEQUENCE [LARGE SCALE GENOMIC DNA]</scope>
    <source>
        <strain evidence="12 13">DSM 25527</strain>
    </source>
</reference>
<evidence type="ECO:0000256" key="6">
    <source>
        <dbReference type="ARBA" id="ARBA00022777"/>
    </source>
</evidence>
<protein>
    <recommendedName>
        <fullName evidence="3 9">Guanylate kinase</fullName>
        <ecNumber evidence="2 9">2.7.4.8</ecNumber>
    </recommendedName>
    <alternativeName>
        <fullName evidence="8 9">GMP kinase</fullName>
    </alternativeName>
</protein>
<dbReference type="InterPro" id="IPR008144">
    <property type="entry name" value="Guanylate_kin-like_dom"/>
</dbReference>
<keyword evidence="5 9" id="KW-0547">Nucleotide-binding</keyword>
<evidence type="ECO:0000256" key="4">
    <source>
        <dbReference type="ARBA" id="ARBA00022679"/>
    </source>
</evidence>
<keyword evidence="9" id="KW-0963">Cytoplasm</keyword>
<dbReference type="Gene3D" id="3.30.63.10">
    <property type="entry name" value="Guanylate Kinase phosphate binding domain"/>
    <property type="match status" value="1"/>
</dbReference>
<dbReference type="PROSITE" id="PS50052">
    <property type="entry name" value="GUANYLATE_KINASE_2"/>
    <property type="match status" value="1"/>
</dbReference>
<keyword evidence="6 9" id="KW-0418">Kinase</keyword>
<sequence length="238" mass="27000">MISARCLTNRHRPRHLRGMTPPTSRPLQPDPHGFKRRGVLFVLSSPSGAGKSTIARKLLAAHPELGVSVSATTRPIRPGEEDGKDYHFVDLEQFRRMTAEGEFLEWAHVFGHRYGTPRAPVEKMLAEGKDVLFDIDWQGAQQLFQIAGGDVVRTFILPPSMEELHQRLLKRATDTIEVIDARMQRAANEVSHWDGYEYVLVNDDVEECFSSVCTILEAERLKRSRQTGLIGFIRKLIK</sequence>
<evidence type="ECO:0000256" key="10">
    <source>
        <dbReference type="SAM" id="MobiDB-lite"/>
    </source>
</evidence>
<dbReference type="InterPro" id="IPR017665">
    <property type="entry name" value="Guanylate_kinase"/>
</dbReference>
<keyword evidence="13" id="KW-1185">Reference proteome</keyword>
<dbReference type="AlphaFoldDB" id="A0A397NWQ3"/>